<evidence type="ECO:0000256" key="1">
    <source>
        <dbReference type="ARBA" id="ARBA00022614"/>
    </source>
</evidence>
<evidence type="ECO:0000313" key="3">
    <source>
        <dbReference type="EMBL" id="KXB58462.1"/>
    </source>
</evidence>
<name>A0ABR5TMK6_9BACL</name>
<reference evidence="3 4" key="1">
    <citation type="submission" date="2016-01" db="EMBL/GenBank/DDBJ databases">
        <authorList>
            <person name="Mitreva M."/>
            <person name="Pepin K.H."/>
            <person name="Mihindukulasuriya K.A."/>
            <person name="Fulton R."/>
            <person name="Fronick C."/>
            <person name="O'Laughlin M."/>
            <person name="Miner T."/>
            <person name="Herter B."/>
            <person name="Rosa B.A."/>
            <person name="Cordes M."/>
            <person name="Tomlinson C."/>
            <person name="Wollam A."/>
            <person name="Palsikar V.B."/>
            <person name="Mardis E.R."/>
            <person name="Wilson R.K."/>
        </authorList>
    </citation>
    <scope>NUCLEOTIDE SEQUENCE [LARGE SCALE GENOMIC DNA]</scope>
    <source>
        <strain evidence="3 4">KA00071</strain>
    </source>
</reference>
<comment type="caution">
    <text evidence="3">The sequence shown here is derived from an EMBL/GenBank/DDBJ whole genome shotgun (WGS) entry which is preliminary data.</text>
</comment>
<dbReference type="PANTHER" id="PTHR46652:SF3">
    <property type="entry name" value="LEUCINE-RICH REPEAT-CONTAINING PROTEIN 9"/>
    <property type="match status" value="1"/>
</dbReference>
<dbReference type="PANTHER" id="PTHR46652">
    <property type="entry name" value="LEUCINE-RICH REPEAT AND IQ DOMAIN-CONTAINING PROTEIN 1-RELATED"/>
    <property type="match status" value="1"/>
</dbReference>
<accession>A0ABR5TMK6</accession>
<dbReference type="InterPro" id="IPR050836">
    <property type="entry name" value="SDS22/Internalin_LRR"/>
</dbReference>
<dbReference type="SMART" id="SM00365">
    <property type="entry name" value="LRR_SD22"/>
    <property type="match status" value="12"/>
</dbReference>
<sequence>MLTNTTTPDGYRVDENGAWINNYYPSINDKVKEEYVDIEDSKLLKVINKNISKDRADGQKVTKKEMENLKELSIFLKEDGSADFSENANESILGTPQNLKDTADFKFMVSRGIKSIKGLEYAKNLEKLKINENEISDITPLKNLTKLKYLEIQRNRITDVSALKDLKKLEFLKLYNNLITDVTPLAGLENLTGLDLHFNVKQTKVDGKKVSSGGITDISCLKDLKKLTFLDVSANNISNVDVILNFSNLKDLDFSGNKVSDYSKIADFITPMIAKQLNEANGSCGFFGQTVSLDNEVEVNNNNVKVKSPFTGIKEFGIKLKDAFEADEDVNIFTNITTDKKGIEASYDVEKNEFNFNFSDEFLEQNKNKEVITNLKLEYNGWQWNLNNVKFNIKEKKDEKVLLELNGSNIKSDVTGKIKKGTKVTLTLSPDAKYRPQFLTINDKDVTADLKEKKVGEHKYEYTYELEVNENTEVRVGYERFSELELVGEGLTLISPNSNKMQKGTQYQVQIKPPKGKTLKSLMVKYFDKQTNKDVEFNALGQVTKNIFTYNLDTCSTITAEYMDITANPESDFTFDKTTQTITDYAYNGQKDVIIPKTIGGVEVKHIGEWAFNNKGLNSVVIPEGVETIGEQAFMSNGISELVLPTTIKSLGSGAFAENLIEKLTIPKTLDKFGAGAFMGNKLKSFTLPETMTEIPRRLLERNELESIIIPKSVTEIKEKAFYKNKLKGKVEIPEKVKFVANLAFANNNLTEVNFKNTSAKYRPNAFDNGIKTNVKQNEDYVVPKESDFEFDKNTKTITAYKGSDFNIEIPKTIGGVQVEKIEAPSPKHIWDLPGDPVFKSKGLNKVKIPEGVKVIGEETFADNSLAEVILPESLEKIGKNAFNSNNLVSIKLPKKLTILEENVFRNNKLTAIDLTNIKEIKKGALADNNLTKVDLPKDLREINDEILQNNNLTGINIPKKVKTIGKSAFTSNKITEINIPESVEIISEGAFASNGIKNLSVPENVKTIGKSAFAFNGMESLEVKGKTEILNKAFYTNAISSLNLSDDVLLKEGEIFQFNRLKEVKIPKATKKLPHLVFAANQIKNVIFHDKLEEIGYGSLYVNKIENLEIPDNVKIIGEAAFFNNHIKKLKLPKTITTIENGVFRLNKLTQVEIPKSVKEIKKGAFKENKIGEISINSDVKLADDSFDSGVKINKKVEEKAVVFEDENLKNTLLTMFKNYDGKDGLSDTIEGEYEFKLKDPNYRIDKNATELYEKDLEQIEALALRGFTVDENFDQHPYEFKSIVGLEKAKNLKQLTISSGNIPEEGSEDFKNKIYYSKGSFSDLAPIKNLKNLELLRLSHNNIEDISMLKELSNLKHLYLSHNKIKDISSLKTLKNLESLDISKNNVENPDIIKNFKNLRLLALRDSNISNLDFLKELVSLESLTAGENKISDISTLKNLTNLKELYIDKNNIIDFSILKNFKKLTTSTLGNQEIESNLKIDVKEKTFEIENPFNIEDVRKEGEKITLTTDNKDIKAEFDKDKNVLKVTLDDEILKQKQVKFNINIEFTNKFPFYGDYSKENITLKNIILNIKKEDEKLSLTDKQKEFYFALFNEYNKFDKKYKYLTDDANKNFTKDKKPKLDKNFTKEDFKMLKTFSISKENVTDELIEPLKYAENLEEFSVLLNNGKLKREVTDFSFLKNTPKLKKFYYANQDYKHDNKEKLEKIDFSNNKNLKDVRITNTDLKNLNSLKGLDLNSLSFEDNEISDISSIKEMKNLERIDLDNNKIESVGNNLDNCQNLITLYLRDNPIEDISFLEKLKNLEALHLRNTNIKDISILKKLPNLHRLYIDKCKKLPKDYFNIVKELKGINTLFVSNITKEDFEWLKTFAIRDKVDASFDEDKIRLIGFENLSIDISVKKTDIVNNKITIDNPLKGFDGNFVEDAGDERGENKNKDLKFSNDKIEITLDLTQTKISKKYSMCLEDYNNTFGDYSQPANISGSITLNVVVK</sequence>
<dbReference type="InterPro" id="IPR001611">
    <property type="entry name" value="Leu-rich_rpt"/>
</dbReference>
<proteinExistence type="predicted"/>
<evidence type="ECO:0000256" key="2">
    <source>
        <dbReference type="ARBA" id="ARBA00022737"/>
    </source>
</evidence>
<dbReference type="Pfam" id="PF13306">
    <property type="entry name" value="LRR_5"/>
    <property type="match status" value="3"/>
</dbReference>
<dbReference type="PROSITE" id="PS51450">
    <property type="entry name" value="LRR"/>
    <property type="match status" value="10"/>
</dbReference>
<dbReference type="Pfam" id="PF12799">
    <property type="entry name" value="LRR_4"/>
    <property type="match status" value="4"/>
</dbReference>
<dbReference type="SMART" id="SM00369">
    <property type="entry name" value="LRR_TYP"/>
    <property type="match status" value="9"/>
</dbReference>
<dbReference type="SMART" id="SM00364">
    <property type="entry name" value="LRR_BAC"/>
    <property type="match status" value="6"/>
</dbReference>
<protein>
    <submittedName>
        <fullName evidence="3">Leucine Rich repeat-containing domain protein</fullName>
    </submittedName>
</protein>
<evidence type="ECO:0000313" key="4">
    <source>
        <dbReference type="Proteomes" id="UP000070467"/>
    </source>
</evidence>
<dbReference type="InterPro" id="IPR026906">
    <property type="entry name" value="LRR_5"/>
</dbReference>
<dbReference type="Proteomes" id="UP000070467">
    <property type="component" value="Unassembled WGS sequence"/>
</dbReference>
<dbReference type="InterPro" id="IPR032675">
    <property type="entry name" value="LRR_dom_sf"/>
</dbReference>
<dbReference type="EMBL" id="LSDB01000011">
    <property type="protein sequence ID" value="KXB58462.1"/>
    <property type="molecule type" value="Genomic_DNA"/>
</dbReference>
<dbReference type="SUPFAM" id="SSF52058">
    <property type="entry name" value="L domain-like"/>
    <property type="match status" value="3"/>
</dbReference>
<keyword evidence="4" id="KW-1185">Reference proteome</keyword>
<organism evidence="3 4">
    <name type="scientific">Gemelliphila asaccharolytica</name>
    <dbReference type="NCBI Taxonomy" id="502393"/>
    <lineage>
        <taxon>Bacteria</taxon>
        <taxon>Bacillati</taxon>
        <taxon>Bacillota</taxon>
        <taxon>Bacilli</taxon>
        <taxon>Bacillales</taxon>
        <taxon>Gemellaceae</taxon>
        <taxon>Gemelliphila</taxon>
    </lineage>
</organism>
<keyword evidence="1" id="KW-0433">Leucine-rich repeat</keyword>
<dbReference type="InterPro" id="IPR003591">
    <property type="entry name" value="Leu-rich_rpt_typical-subtyp"/>
</dbReference>
<dbReference type="InterPro" id="IPR025875">
    <property type="entry name" value="Leu-rich_rpt_4"/>
</dbReference>
<keyword evidence="2" id="KW-0677">Repeat</keyword>
<gene>
    <name evidence="3" type="ORF">HMPREF1871_00486</name>
</gene>
<dbReference type="Gene3D" id="3.80.10.10">
    <property type="entry name" value="Ribonuclease Inhibitor"/>
    <property type="match status" value="8"/>
</dbReference>